<organism evidence="1 2">
    <name type="scientific">Vibrio phage pTD1</name>
    <dbReference type="NCBI Taxonomy" id="1938577"/>
    <lineage>
        <taxon>Viruses</taxon>
        <taxon>Duplodnaviria</taxon>
        <taxon>Heunggongvirae</taxon>
        <taxon>Uroviricota</taxon>
        <taxon>Caudoviricetes</taxon>
        <taxon>Chimalliviridae</taxon>
        <taxon>Gorgonvirinae</taxon>
        <taxon>Tidunavirus</taxon>
        <taxon>Tidunavirus pTD1</taxon>
    </lineage>
</organism>
<protein>
    <submittedName>
        <fullName evidence="1">Phage protein</fullName>
    </submittedName>
</protein>
<sequence>MNELNKLYVAITRTWNAGHDEDGKLYLELDGNRYPIRLDDMDVYLPFTSALESDTTEKVFFHPACESIISKETEIFRIIRKMAGLQILTHFKKFAPVLFDVANKKAKRGLRNDLLERIEVIKTAKTNQRKEVIQIFDHMNVEMEADDTVDRRFVHFDVKRGGRSKLTGDKIYYSCKPIFPFYNELVRRLTRTEGEANNRPVKLLGKEFTRGALVVAEEIFRFVLPGVEDPLAYEQEQVSAEAARFSVFVNTYTSMISDMNNLQNTFRAEFDKVGVYEIDTSYSTMLEDIDVIYKQVPPMPYNSQSSNNEVKTEVQTHQMVGSLMNQTSHITPNVGPTSVQTTTTGGLDAATNAANGFVNEVKAGLQPGETWIGVTQDPMSGHFIHSVQTMQGPVQIRYSRQGNFLSRESTMMAGMGMAGANPYGYNMNQMQMAAMLAGTMNPAIMGQPTYADQVSSANTYHPTTETPTTWS</sequence>
<keyword evidence="2" id="KW-1185">Reference proteome</keyword>
<dbReference type="EMBL" id="AP017972">
    <property type="protein sequence ID" value="BAW98327.1"/>
    <property type="molecule type" value="Genomic_DNA"/>
</dbReference>
<proteinExistence type="predicted"/>
<evidence type="ECO:0000313" key="1">
    <source>
        <dbReference type="EMBL" id="BAW98327.1"/>
    </source>
</evidence>
<accession>A0A1Q2U307</accession>
<dbReference type="Proteomes" id="UP000221243">
    <property type="component" value="Segment"/>
</dbReference>
<reference evidence="1 2" key="1">
    <citation type="submission" date="2017-01" db="EMBL/GenBank/DDBJ databases">
        <title>Complete Genome Sequence of Vibrio Parahaemolyticus Bacteriophage pTD1.</title>
        <authorList>
            <person name="Midorikawa Y."/>
            <person name="Sano M."/>
        </authorList>
    </citation>
    <scope>NUCLEOTIDE SEQUENCE [LARGE SCALE GENOMIC DNA]</scope>
    <source>
        <strain evidence="1">PTD1</strain>
    </source>
</reference>
<dbReference type="KEGG" id="vg:40075134"/>
<evidence type="ECO:0000313" key="2">
    <source>
        <dbReference type="Proteomes" id="UP000221243"/>
    </source>
</evidence>
<dbReference type="GeneID" id="40075134"/>
<name>A0A1Q2U307_9CAUD</name>
<dbReference type="OrthoDB" id="4490at10239"/>
<dbReference type="RefSeq" id="YP_009599405.1">
    <property type="nucleotide sequence ID" value="NC_041916.1"/>
</dbReference>